<evidence type="ECO:0000256" key="4">
    <source>
        <dbReference type="ARBA" id="ARBA00022840"/>
    </source>
</evidence>
<evidence type="ECO:0000313" key="7">
    <source>
        <dbReference type="Proteomes" id="UP000180235"/>
    </source>
</evidence>
<dbReference type="GO" id="GO:0016887">
    <property type="term" value="F:ATP hydrolysis activity"/>
    <property type="evidence" value="ECO:0007669"/>
    <property type="project" value="InterPro"/>
</dbReference>
<dbReference type="RefSeq" id="WP_071454517.1">
    <property type="nucleotide sequence ID" value="NZ_CP017675.1"/>
</dbReference>
<proteinExistence type="inferred from homology"/>
<keyword evidence="3" id="KW-0547">Nucleotide-binding</keyword>
<dbReference type="SMART" id="SM00382">
    <property type="entry name" value="AAA"/>
    <property type="match status" value="1"/>
</dbReference>
<evidence type="ECO:0000259" key="5">
    <source>
        <dbReference type="PROSITE" id="PS50893"/>
    </source>
</evidence>
<sequence>MLVVESLSAGYPGRPVLAEVSFTLAPQEMVGLVGPNGAGKSTLLKALLGLLPQVSGRVWLELRPLLHQRQRVAYIPQRSEIDWDYPITVEQVVRLGCGGRRSPQVLSTLERLGLLALRRRRIGALSGGQQQRVFLARALVQGADVFCLDEPLTGVDAHAEQVILDVLTELRQNGAMILVSTHHWGEFLQQMNRVMLLNQRLIAVGTPQEVMTPEFLQHTYAKNPSSFNLERQKPPLFC</sequence>
<dbReference type="PROSITE" id="PS00211">
    <property type="entry name" value="ABC_TRANSPORTER_1"/>
    <property type="match status" value="1"/>
</dbReference>
<dbReference type="GO" id="GO:0005524">
    <property type="term" value="F:ATP binding"/>
    <property type="evidence" value="ECO:0007669"/>
    <property type="project" value="UniProtKB-KW"/>
</dbReference>
<protein>
    <submittedName>
        <fullName evidence="6">ABC transporter-like protein</fullName>
    </submittedName>
</protein>
<dbReference type="InterPro" id="IPR003593">
    <property type="entry name" value="AAA+_ATPase"/>
</dbReference>
<dbReference type="PANTHER" id="PTHR42734:SF5">
    <property type="entry name" value="IRON TRANSPORT SYSTEM ATP-BINDING PROTEIN HI_0361-RELATED"/>
    <property type="match status" value="1"/>
</dbReference>
<dbReference type="KEGG" id="glt:GlitD10_1685"/>
<feature type="domain" description="ABC transporter" evidence="5">
    <location>
        <begin position="2"/>
        <end position="224"/>
    </location>
</feature>
<dbReference type="InterPro" id="IPR017871">
    <property type="entry name" value="ABC_transporter-like_CS"/>
</dbReference>
<evidence type="ECO:0000256" key="1">
    <source>
        <dbReference type="ARBA" id="ARBA00005417"/>
    </source>
</evidence>
<dbReference type="SUPFAM" id="SSF52540">
    <property type="entry name" value="P-loop containing nucleoside triphosphate hydrolases"/>
    <property type="match status" value="1"/>
</dbReference>
<keyword evidence="4" id="KW-0067">ATP-binding</keyword>
<organism evidence="6 7">
    <name type="scientific">Gloeomargarita lithophora Alchichica-D10</name>
    <dbReference type="NCBI Taxonomy" id="1188229"/>
    <lineage>
        <taxon>Bacteria</taxon>
        <taxon>Bacillati</taxon>
        <taxon>Cyanobacteriota</taxon>
        <taxon>Cyanophyceae</taxon>
        <taxon>Gloeomargaritales</taxon>
        <taxon>Gloeomargaritaceae</taxon>
        <taxon>Gloeomargarita</taxon>
    </lineage>
</organism>
<keyword evidence="7" id="KW-1185">Reference proteome</keyword>
<dbReference type="OrthoDB" id="9806726at2"/>
<reference evidence="6 7" key="1">
    <citation type="submission" date="2016-10" db="EMBL/GenBank/DDBJ databases">
        <title>Description of Gloeomargarita lithophora gen. nov., sp. nov., a thylakoid-bearing basal-branching cyanobacterium with intracellular carbonates, and proposal for Gloeomargaritales ord. nov.</title>
        <authorList>
            <person name="Moreira D."/>
            <person name="Tavera R."/>
            <person name="Benzerara K."/>
            <person name="Skouri-Panet F."/>
            <person name="Couradeau E."/>
            <person name="Gerard E."/>
            <person name="Loussert C."/>
            <person name="Novelo E."/>
            <person name="Zivanovic Y."/>
            <person name="Lopez-Garcia P."/>
        </authorList>
    </citation>
    <scope>NUCLEOTIDE SEQUENCE [LARGE SCALE GENOMIC DNA]</scope>
    <source>
        <strain evidence="6 7">D10</strain>
    </source>
</reference>
<dbReference type="InterPro" id="IPR050153">
    <property type="entry name" value="Metal_Ion_Import_ABC"/>
</dbReference>
<dbReference type="Pfam" id="PF00005">
    <property type="entry name" value="ABC_tran"/>
    <property type="match status" value="1"/>
</dbReference>
<gene>
    <name evidence="6" type="ORF">GlitD10_1685</name>
</gene>
<dbReference type="AlphaFoldDB" id="A0A1J0ADJ7"/>
<dbReference type="Proteomes" id="UP000180235">
    <property type="component" value="Chromosome"/>
</dbReference>
<comment type="similarity">
    <text evidence="1">Belongs to the ABC transporter superfamily.</text>
</comment>
<dbReference type="Gene3D" id="3.40.50.300">
    <property type="entry name" value="P-loop containing nucleotide triphosphate hydrolases"/>
    <property type="match status" value="1"/>
</dbReference>
<dbReference type="InterPro" id="IPR027417">
    <property type="entry name" value="P-loop_NTPase"/>
</dbReference>
<evidence type="ECO:0000256" key="3">
    <source>
        <dbReference type="ARBA" id="ARBA00022741"/>
    </source>
</evidence>
<evidence type="ECO:0000313" key="6">
    <source>
        <dbReference type="EMBL" id="APB34010.1"/>
    </source>
</evidence>
<accession>A0A1J0ADJ7</accession>
<dbReference type="InterPro" id="IPR003439">
    <property type="entry name" value="ABC_transporter-like_ATP-bd"/>
</dbReference>
<dbReference type="STRING" id="1188229.GlitD10_1685"/>
<dbReference type="EMBL" id="CP017675">
    <property type="protein sequence ID" value="APB34010.1"/>
    <property type="molecule type" value="Genomic_DNA"/>
</dbReference>
<dbReference type="PROSITE" id="PS50893">
    <property type="entry name" value="ABC_TRANSPORTER_2"/>
    <property type="match status" value="1"/>
</dbReference>
<evidence type="ECO:0000256" key="2">
    <source>
        <dbReference type="ARBA" id="ARBA00022448"/>
    </source>
</evidence>
<keyword evidence="2" id="KW-0813">Transport</keyword>
<dbReference type="PANTHER" id="PTHR42734">
    <property type="entry name" value="METAL TRANSPORT SYSTEM ATP-BINDING PROTEIN TM_0124-RELATED"/>
    <property type="match status" value="1"/>
</dbReference>
<name>A0A1J0ADJ7_9CYAN</name>